<dbReference type="Pfam" id="PF13380">
    <property type="entry name" value="CoA_binding_2"/>
    <property type="match status" value="1"/>
</dbReference>
<dbReference type="Gene3D" id="3.30.1490.20">
    <property type="entry name" value="ATP-grasp fold, A domain"/>
    <property type="match status" value="1"/>
</dbReference>
<dbReference type="AlphaFoldDB" id="A0A942E5Y7"/>
<accession>A0A942E5Y7</accession>
<proteinExistence type="predicted"/>
<keyword evidence="3" id="KW-0436">Ligase</keyword>
<dbReference type="Gene3D" id="3.30.470.20">
    <property type="entry name" value="ATP-grasp fold, B domain"/>
    <property type="match status" value="1"/>
</dbReference>
<feature type="domain" description="CoA-binding" evidence="2">
    <location>
        <begin position="26"/>
        <end position="121"/>
    </location>
</feature>
<dbReference type="Proteomes" id="UP000680348">
    <property type="component" value="Unassembled WGS sequence"/>
</dbReference>
<dbReference type="InterPro" id="IPR003781">
    <property type="entry name" value="CoA-bd"/>
</dbReference>
<dbReference type="PANTHER" id="PTHR42793">
    <property type="entry name" value="COA BINDING DOMAIN CONTAINING PROTEIN"/>
    <property type="match status" value="1"/>
</dbReference>
<dbReference type="InterPro" id="IPR036291">
    <property type="entry name" value="NAD(P)-bd_dom_sf"/>
</dbReference>
<protein>
    <submittedName>
        <fullName evidence="3">Acetate--CoA ligase family protein</fullName>
    </submittedName>
</protein>
<dbReference type="Gene3D" id="3.40.50.720">
    <property type="entry name" value="NAD(P)-binding Rossmann-like Domain"/>
    <property type="match status" value="1"/>
</dbReference>
<dbReference type="GO" id="GO:0006099">
    <property type="term" value="P:tricarboxylic acid cycle"/>
    <property type="evidence" value="ECO:0007669"/>
    <property type="project" value="UniProtKB-KW"/>
</dbReference>
<dbReference type="Gene3D" id="3.40.50.261">
    <property type="entry name" value="Succinyl-CoA synthetase domains"/>
    <property type="match status" value="2"/>
</dbReference>
<evidence type="ECO:0000259" key="2">
    <source>
        <dbReference type="SMART" id="SM00881"/>
    </source>
</evidence>
<sequence length="720" mass="76147">MTASASIRDTSQSGAEPSKPHLLDALLKPASIAFVGASAKVNTPGNTMLRAVTADGYSGRVYPVNPKYDLIEGMPCFASLAALPETVDHVVLGLANEYLEEGLKQAVQHGAKAVTIFASCDLTDRNDDGLAERLAQIAREAGVMICGGNGMGFCNPQIGLRVTGYASPLPMKPGGVAFITQSGSAFSALAYNDQRLKFSVCISSGRELTTTADDYMDWALDQPSTKVIGLFLETAREPEQFARALAKADRLGIPVIVLKVGRTEMSAAFAASHSGAIAGDDAAYEALFARHGVMTVETLDDLAANLLLFSAGKPAAPGGLASLHDSGGEREMVADLAMAAGVRFADVSTETLERLRPHLDSGLQPANPLDVWGSGRDFEKHVEACMDAMLADPDTAIGVLFQDIRDGSYVAEGFTRALIASSRKSEKPVTVVSNYASVNHRSLALATTESGVPVIDGTNEGLSAISNLFAFRDRRQRSRTLVDPVAAEVRDRWRLRLTNGAPLDELEGLRLLSDYGLSTARATKCSTAEAATHAAAELGYPVAVKTGMPGIQHKSDVGGVKLGLSDAQAVQAAYDDLAARLGPDVVVAEMAPKGVEIALGLVRDPQFGPYIVVASGGIWIEILRDRAVALPPLSLEEAQEITQRLRIHPLLEGSRGMPPADMAALHDAIVRFSMLAADLGDLIDEMDVNPMLVSHRGCVAVDALVVARNANSQQLKGDLK</sequence>
<dbReference type="InterPro" id="IPR032875">
    <property type="entry name" value="Succ_CoA_lig_flav_dom"/>
</dbReference>
<evidence type="ECO:0000313" key="3">
    <source>
        <dbReference type="EMBL" id="MBS3649062.1"/>
    </source>
</evidence>
<dbReference type="SUPFAM" id="SSF51735">
    <property type="entry name" value="NAD(P)-binding Rossmann-fold domains"/>
    <property type="match status" value="1"/>
</dbReference>
<dbReference type="GO" id="GO:0005524">
    <property type="term" value="F:ATP binding"/>
    <property type="evidence" value="ECO:0007669"/>
    <property type="project" value="InterPro"/>
</dbReference>
<dbReference type="Pfam" id="PF13549">
    <property type="entry name" value="ATP-grasp_5"/>
    <property type="match status" value="1"/>
</dbReference>
<dbReference type="PANTHER" id="PTHR42793:SF1">
    <property type="entry name" value="PEPTIDYL-LYSINE N-ACETYLTRANSFERASE PATZ"/>
    <property type="match status" value="1"/>
</dbReference>
<dbReference type="EMBL" id="JAGWCR010000005">
    <property type="protein sequence ID" value="MBS3649062.1"/>
    <property type="molecule type" value="Genomic_DNA"/>
</dbReference>
<dbReference type="SMART" id="SM00881">
    <property type="entry name" value="CoA_binding"/>
    <property type="match status" value="1"/>
</dbReference>
<evidence type="ECO:0000256" key="1">
    <source>
        <dbReference type="ARBA" id="ARBA00022532"/>
    </source>
</evidence>
<organism evidence="3 4">
    <name type="scientific">Pseudaminobacter soli</name>
    <name type="common">ex Zhang et al. 2022</name>
    <dbReference type="NCBI Taxonomy" id="2831468"/>
    <lineage>
        <taxon>Bacteria</taxon>
        <taxon>Pseudomonadati</taxon>
        <taxon>Pseudomonadota</taxon>
        <taxon>Alphaproteobacteria</taxon>
        <taxon>Hyphomicrobiales</taxon>
        <taxon>Phyllobacteriaceae</taxon>
        <taxon>Pseudaminobacter</taxon>
    </lineage>
</organism>
<keyword evidence="1" id="KW-0816">Tricarboxylic acid cycle</keyword>
<dbReference type="Pfam" id="PF13607">
    <property type="entry name" value="Succ_CoA_lig"/>
    <property type="match status" value="1"/>
</dbReference>
<evidence type="ECO:0000313" key="4">
    <source>
        <dbReference type="Proteomes" id="UP000680348"/>
    </source>
</evidence>
<dbReference type="InterPro" id="IPR013815">
    <property type="entry name" value="ATP_grasp_subdomain_1"/>
</dbReference>
<keyword evidence="4" id="KW-1185">Reference proteome</keyword>
<dbReference type="InterPro" id="IPR016102">
    <property type="entry name" value="Succinyl-CoA_synth-like"/>
</dbReference>
<dbReference type="GO" id="GO:0016874">
    <property type="term" value="F:ligase activity"/>
    <property type="evidence" value="ECO:0007669"/>
    <property type="project" value="UniProtKB-KW"/>
</dbReference>
<reference evidence="3" key="1">
    <citation type="submission" date="2021-04" db="EMBL/GenBank/DDBJ databases">
        <title>Pseudaminobacter soli sp. nov., isolated from paddy soil contaminated by heavy metals.</title>
        <authorList>
            <person name="Zhang K."/>
        </authorList>
    </citation>
    <scope>NUCLEOTIDE SEQUENCE</scope>
    <source>
        <strain evidence="3">19-2017</strain>
    </source>
</reference>
<dbReference type="SUPFAM" id="SSF56059">
    <property type="entry name" value="Glutathione synthetase ATP-binding domain-like"/>
    <property type="match status" value="1"/>
</dbReference>
<dbReference type="SUPFAM" id="SSF52210">
    <property type="entry name" value="Succinyl-CoA synthetase domains"/>
    <property type="match status" value="2"/>
</dbReference>
<comment type="caution">
    <text evidence="3">The sequence shown here is derived from an EMBL/GenBank/DDBJ whole genome shotgun (WGS) entry which is preliminary data.</text>
</comment>
<dbReference type="RefSeq" id="WP_188254634.1">
    <property type="nucleotide sequence ID" value="NZ_JABVCF010000005.1"/>
</dbReference>
<gene>
    <name evidence="3" type="ORF">KEU06_10625</name>
</gene>
<name>A0A942E5Y7_9HYPH</name>